<name>A0AAW1MCY4_POPJA</name>
<dbReference type="AlphaFoldDB" id="A0AAW1MCY4"/>
<accession>A0AAW1MCY4</accession>
<protein>
    <submittedName>
        <fullName evidence="2">Uncharacterized protein</fullName>
    </submittedName>
</protein>
<feature type="signal peptide" evidence="1">
    <location>
        <begin position="1"/>
        <end position="19"/>
    </location>
</feature>
<gene>
    <name evidence="2" type="ORF">QE152_g6919</name>
</gene>
<organism evidence="2 3">
    <name type="scientific">Popillia japonica</name>
    <name type="common">Japanese beetle</name>
    <dbReference type="NCBI Taxonomy" id="7064"/>
    <lineage>
        <taxon>Eukaryota</taxon>
        <taxon>Metazoa</taxon>
        <taxon>Ecdysozoa</taxon>
        <taxon>Arthropoda</taxon>
        <taxon>Hexapoda</taxon>
        <taxon>Insecta</taxon>
        <taxon>Pterygota</taxon>
        <taxon>Neoptera</taxon>
        <taxon>Endopterygota</taxon>
        <taxon>Coleoptera</taxon>
        <taxon>Polyphaga</taxon>
        <taxon>Scarabaeiformia</taxon>
        <taxon>Scarabaeidae</taxon>
        <taxon>Rutelinae</taxon>
        <taxon>Popillia</taxon>
    </lineage>
</organism>
<dbReference type="PROSITE" id="PS51257">
    <property type="entry name" value="PROKAR_LIPOPROTEIN"/>
    <property type="match status" value="1"/>
</dbReference>
<keyword evidence="1" id="KW-0732">Signal</keyword>
<keyword evidence="3" id="KW-1185">Reference proteome</keyword>
<dbReference type="Proteomes" id="UP001458880">
    <property type="component" value="Unassembled WGS sequence"/>
</dbReference>
<evidence type="ECO:0000313" key="3">
    <source>
        <dbReference type="Proteomes" id="UP001458880"/>
    </source>
</evidence>
<reference evidence="2 3" key="1">
    <citation type="journal article" date="2024" name="BMC Genomics">
        <title>De novo assembly and annotation of Popillia japonica's genome with initial clues to its potential as an invasive pest.</title>
        <authorList>
            <person name="Cucini C."/>
            <person name="Boschi S."/>
            <person name="Funari R."/>
            <person name="Cardaioli E."/>
            <person name="Iannotti N."/>
            <person name="Marturano G."/>
            <person name="Paoli F."/>
            <person name="Bruttini M."/>
            <person name="Carapelli A."/>
            <person name="Frati F."/>
            <person name="Nardi F."/>
        </authorList>
    </citation>
    <scope>NUCLEOTIDE SEQUENCE [LARGE SCALE GENOMIC DNA]</scope>
    <source>
        <strain evidence="2">DMR45628</strain>
    </source>
</reference>
<proteinExistence type="predicted"/>
<evidence type="ECO:0000313" key="2">
    <source>
        <dbReference type="EMBL" id="KAK9745375.1"/>
    </source>
</evidence>
<sequence>MRFTLVFLGCLCFMVLCSCESADYTTPEECGPNKVFDTCGSACPPTCGDTTDFVACPEVYNCRNFVNKYMHLASQSAFMMYVPIGFDPPSSIINLIITSTTKLIGTINYDRSPIPYSFCSNKVRFVKI</sequence>
<feature type="chain" id="PRO_5043844780" evidence="1">
    <location>
        <begin position="20"/>
        <end position="128"/>
    </location>
</feature>
<dbReference type="Gene3D" id="2.10.25.10">
    <property type="entry name" value="Laminin"/>
    <property type="match status" value="1"/>
</dbReference>
<dbReference type="CDD" id="cd19941">
    <property type="entry name" value="TIL"/>
    <property type="match status" value="1"/>
</dbReference>
<evidence type="ECO:0000256" key="1">
    <source>
        <dbReference type="SAM" id="SignalP"/>
    </source>
</evidence>
<comment type="caution">
    <text evidence="2">The sequence shown here is derived from an EMBL/GenBank/DDBJ whole genome shotgun (WGS) entry which is preliminary data.</text>
</comment>
<dbReference type="EMBL" id="JASPKY010000049">
    <property type="protein sequence ID" value="KAK9745375.1"/>
    <property type="molecule type" value="Genomic_DNA"/>
</dbReference>